<protein>
    <submittedName>
        <fullName evidence="3">Glycosyl transferase family 11</fullName>
    </submittedName>
</protein>
<dbReference type="AlphaFoldDB" id="A0A1M5FS47"/>
<dbReference type="Pfam" id="PF01531">
    <property type="entry name" value="Glyco_transf_11"/>
    <property type="match status" value="1"/>
</dbReference>
<dbReference type="RefSeq" id="WP_072840440.1">
    <property type="nucleotide sequence ID" value="NZ_FQVF01000013.1"/>
</dbReference>
<name>A0A1M5FS47_9GAMM</name>
<gene>
    <name evidence="3" type="ORF">SAMN02745753_02954</name>
</gene>
<accession>A0A1M5FS47</accession>
<dbReference type="PANTHER" id="PTHR11927:SF9">
    <property type="entry name" value="L-FUCOSYLTRANSFERASE"/>
    <property type="match status" value="1"/>
</dbReference>
<dbReference type="GO" id="GO:0008107">
    <property type="term" value="F:galactoside 2-alpha-L-fucosyltransferase activity"/>
    <property type="evidence" value="ECO:0007669"/>
    <property type="project" value="InterPro"/>
</dbReference>
<keyword evidence="1" id="KW-0328">Glycosyltransferase</keyword>
<dbReference type="EMBL" id="FQVF01000013">
    <property type="protein sequence ID" value="SHF94345.1"/>
    <property type="molecule type" value="Genomic_DNA"/>
</dbReference>
<organism evidence="3 4">
    <name type="scientific">Marinomonas polaris DSM 16579</name>
    <dbReference type="NCBI Taxonomy" id="1122206"/>
    <lineage>
        <taxon>Bacteria</taxon>
        <taxon>Pseudomonadati</taxon>
        <taxon>Pseudomonadota</taxon>
        <taxon>Gammaproteobacteria</taxon>
        <taxon>Oceanospirillales</taxon>
        <taxon>Oceanospirillaceae</taxon>
        <taxon>Marinomonas</taxon>
    </lineage>
</organism>
<evidence type="ECO:0000313" key="4">
    <source>
        <dbReference type="Proteomes" id="UP000184517"/>
    </source>
</evidence>
<dbReference type="CDD" id="cd11301">
    <property type="entry name" value="Fut1_Fut2_like"/>
    <property type="match status" value="1"/>
</dbReference>
<dbReference type="GO" id="GO:0005975">
    <property type="term" value="P:carbohydrate metabolic process"/>
    <property type="evidence" value="ECO:0007669"/>
    <property type="project" value="InterPro"/>
</dbReference>
<dbReference type="GO" id="GO:0016020">
    <property type="term" value="C:membrane"/>
    <property type="evidence" value="ECO:0007669"/>
    <property type="project" value="InterPro"/>
</dbReference>
<keyword evidence="2 3" id="KW-0808">Transferase</keyword>
<reference evidence="4" key="1">
    <citation type="submission" date="2016-11" db="EMBL/GenBank/DDBJ databases">
        <authorList>
            <person name="Varghese N."/>
            <person name="Submissions S."/>
        </authorList>
    </citation>
    <scope>NUCLEOTIDE SEQUENCE [LARGE SCALE GENOMIC DNA]</scope>
    <source>
        <strain evidence="4">DSM 16579</strain>
    </source>
</reference>
<keyword evidence="4" id="KW-1185">Reference proteome</keyword>
<dbReference type="InterPro" id="IPR002516">
    <property type="entry name" value="Glyco_trans_11"/>
</dbReference>
<proteinExistence type="predicted"/>
<dbReference type="Proteomes" id="UP000184517">
    <property type="component" value="Unassembled WGS sequence"/>
</dbReference>
<sequence>MIIVKPVGGLASQLHKYSVGKALAYKHGVPLKLDLSWFEDRPDTDTPWEYVIDRFDIKAEEASVSEVKKLKPCYFYVKIKRLVEKFFGIEIPFKSYSNKSFLSIDEFFSLPSNLYLEGEFTGFKYIESIKDIILEEIKPKNNISSLQKKYLECLIDSMPVASIHFRRGDFISNKTAANFHCVCSSSYYHTAIMDLEARIGKYKLMVFSDDLDWVKESFNFPDNDSVTYVEGLQDFEEFQLMSMCAHNIISNSGFSWFSAWLNPYDNIIISPKKWVHDKNINQIILDDLDSSNVVFIENE</sequence>
<dbReference type="PANTHER" id="PTHR11927">
    <property type="entry name" value="GALACTOSIDE 2-L-FUCOSYLTRANSFERASE"/>
    <property type="match status" value="1"/>
</dbReference>
<evidence type="ECO:0000313" key="3">
    <source>
        <dbReference type="EMBL" id="SHF94345.1"/>
    </source>
</evidence>
<dbReference type="OrthoDB" id="9794601at2"/>
<evidence type="ECO:0000256" key="1">
    <source>
        <dbReference type="ARBA" id="ARBA00022676"/>
    </source>
</evidence>
<evidence type="ECO:0000256" key="2">
    <source>
        <dbReference type="ARBA" id="ARBA00022679"/>
    </source>
</evidence>
<dbReference type="STRING" id="1122206.SAMN02745753_02954"/>